<dbReference type="CDD" id="cd01131">
    <property type="entry name" value="PilT"/>
    <property type="match status" value="1"/>
</dbReference>
<dbReference type="InterPro" id="IPR027417">
    <property type="entry name" value="P-loop_NTPase"/>
</dbReference>
<evidence type="ECO:0000313" key="3">
    <source>
        <dbReference type="EMBL" id="OHA59817.1"/>
    </source>
</evidence>
<dbReference type="Gene3D" id="3.40.50.300">
    <property type="entry name" value="P-loop containing nucleotide triphosphate hydrolases"/>
    <property type="match status" value="1"/>
</dbReference>
<sequence>MAEYKKQLDDLVLIVTKEGASDLHITAGMHPVIRVAGDLVPLVNQSVLSADDTMGIAMELLNEANKTLFLNKKDVDFSYSPDGLTRFRGNAFFQRGLVGVALRLIPTHVQTLAELNLPDILAEFTRKEQGFFLVVGPVGQGKSTTLAAMVNMINQERAEHIITIEDPIEYLFTNERSIIDQREVRFDTDDFHSALQSMFRQDVNVGMIGEMRNPETISTAVTAAETGHLILSTLHTNSASQTIDRIIDSFPPNQQRQIRIQLAGSLIGIFSQRLLPRVSGGLVPAYELLVDNSAVSNLIREGRTAEIDVLIETGSDQGMIDLNRSLAELVRQGEITAESAYRYSMNPKSLDRLL</sequence>
<organism evidence="3 4">
    <name type="scientific">Candidatus Vogelbacteria bacterium RIFOXYD1_FULL_46_19</name>
    <dbReference type="NCBI Taxonomy" id="1802439"/>
    <lineage>
        <taxon>Bacteria</taxon>
        <taxon>Candidatus Vogeliibacteriota</taxon>
    </lineage>
</organism>
<dbReference type="InterPro" id="IPR001482">
    <property type="entry name" value="T2SS/T4SS_dom"/>
</dbReference>
<dbReference type="InterPro" id="IPR050921">
    <property type="entry name" value="T4SS_GSP_E_ATPase"/>
</dbReference>
<name>A0A1G2QH70_9BACT</name>
<dbReference type="EMBL" id="MHTK01000005">
    <property type="protein sequence ID" value="OHA59817.1"/>
    <property type="molecule type" value="Genomic_DNA"/>
</dbReference>
<dbReference type="GO" id="GO:0005524">
    <property type="term" value="F:ATP binding"/>
    <property type="evidence" value="ECO:0007669"/>
    <property type="project" value="InterPro"/>
</dbReference>
<feature type="domain" description="Bacterial type II secretion system protein E" evidence="2">
    <location>
        <begin position="119"/>
        <end position="278"/>
    </location>
</feature>
<dbReference type="SUPFAM" id="SSF52540">
    <property type="entry name" value="P-loop containing nucleoside triphosphate hydrolases"/>
    <property type="match status" value="1"/>
</dbReference>
<dbReference type="Gene3D" id="3.30.450.90">
    <property type="match status" value="1"/>
</dbReference>
<proteinExistence type="inferred from homology"/>
<dbReference type="AlphaFoldDB" id="A0A1G2QH70"/>
<evidence type="ECO:0000313" key="4">
    <source>
        <dbReference type="Proteomes" id="UP000177838"/>
    </source>
</evidence>
<dbReference type="GO" id="GO:0016887">
    <property type="term" value="F:ATP hydrolysis activity"/>
    <property type="evidence" value="ECO:0007669"/>
    <property type="project" value="InterPro"/>
</dbReference>
<comment type="caution">
    <text evidence="3">The sequence shown here is derived from an EMBL/GenBank/DDBJ whole genome shotgun (WGS) entry which is preliminary data.</text>
</comment>
<comment type="similarity">
    <text evidence="1">Belongs to the GSP E family.</text>
</comment>
<protein>
    <submittedName>
        <fullName evidence="3">Type IV pili twitching motility protein PilT</fullName>
    </submittedName>
</protein>
<accession>A0A1G2QH70</accession>
<dbReference type="InterPro" id="IPR006321">
    <property type="entry name" value="PilT/PilU"/>
</dbReference>
<dbReference type="Pfam" id="PF00437">
    <property type="entry name" value="T2SSE"/>
    <property type="match status" value="1"/>
</dbReference>
<dbReference type="STRING" id="1802439.A2589_03185"/>
<reference evidence="3 4" key="1">
    <citation type="journal article" date="2016" name="Nat. Commun.">
        <title>Thousands of microbial genomes shed light on interconnected biogeochemical processes in an aquifer system.</title>
        <authorList>
            <person name="Anantharaman K."/>
            <person name="Brown C.T."/>
            <person name="Hug L.A."/>
            <person name="Sharon I."/>
            <person name="Castelle C.J."/>
            <person name="Probst A.J."/>
            <person name="Thomas B.C."/>
            <person name="Singh A."/>
            <person name="Wilkins M.J."/>
            <person name="Karaoz U."/>
            <person name="Brodie E.L."/>
            <person name="Williams K.H."/>
            <person name="Hubbard S.S."/>
            <person name="Banfield J.F."/>
        </authorList>
    </citation>
    <scope>NUCLEOTIDE SEQUENCE [LARGE SCALE GENOMIC DNA]</scope>
</reference>
<dbReference type="NCBIfam" id="TIGR01420">
    <property type="entry name" value="pilT_fam"/>
    <property type="match status" value="1"/>
</dbReference>
<dbReference type="Proteomes" id="UP000177838">
    <property type="component" value="Unassembled WGS sequence"/>
</dbReference>
<dbReference type="PANTHER" id="PTHR30486:SF16">
    <property type="entry name" value="TWITCHING MOTILITY PROTEIN PILT"/>
    <property type="match status" value="1"/>
</dbReference>
<gene>
    <name evidence="3" type="ORF">A2589_03185</name>
</gene>
<evidence type="ECO:0000259" key="2">
    <source>
        <dbReference type="Pfam" id="PF00437"/>
    </source>
</evidence>
<evidence type="ECO:0000256" key="1">
    <source>
        <dbReference type="ARBA" id="ARBA00006611"/>
    </source>
</evidence>
<dbReference type="PANTHER" id="PTHR30486">
    <property type="entry name" value="TWITCHING MOTILITY PROTEIN PILT"/>
    <property type="match status" value="1"/>
</dbReference>